<dbReference type="GO" id="GO:0022857">
    <property type="term" value="F:transmembrane transporter activity"/>
    <property type="evidence" value="ECO:0007669"/>
    <property type="project" value="InterPro"/>
</dbReference>
<feature type="compositionally biased region" description="Polar residues" evidence="5">
    <location>
        <begin position="8"/>
        <end position="29"/>
    </location>
</feature>
<feature type="transmembrane region" description="Helical" evidence="6">
    <location>
        <begin position="301"/>
        <end position="322"/>
    </location>
</feature>
<evidence type="ECO:0000313" key="9">
    <source>
        <dbReference type="Proteomes" id="UP000075230"/>
    </source>
</evidence>
<feature type="domain" description="Major facilitator superfamily (MFS) profile" evidence="7">
    <location>
        <begin position="42"/>
        <end position="585"/>
    </location>
</feature>
<organism evidence="8 9">
    <name type="scientific">Aspergillus kawachii</name>
    <name type="common">White koji mold</name>
    <name type="synonym">Aspergillus awamori var. kawachi</name>
    <dbReference type="NCBI Taxonomy" id="1069201"/>
    <lineage>
        <taxon>Eukaryota</taxon>
        <taxon>Fungi</taxon>
        <taxon>Dikarya</taxon>
        <taxon>Ascomycota</taxon>
        <taxon>Pezizomycotina</taxon>
        <taxon>Eurotiomycetes</taxon>
        <taxon>Eurotiomycetidae</taxon>
        <taxon>Eurotiales</taxon>
        <taxon>Aspergillaceae</taxon>
        <taxon>Aspergillus</taxon>
        <taxon>Aspergillus subgen. Circumdati</taxon>
    </lineage>
</organism>
<feature type="transmembrane region" description="Helical" evidence="6">
    <location>
        <begin position="79"/>
        <end position="99"/>
    </location>
</feature>
<reference evidence="8 9" key="1">
    <citation type="journal article" date="2016" name="DNA Res.">
        <title>Genome sequence of Aspergillus luchuensis NBRC 4314.</title>
        <authorList>
            <person name="Yamada O."/>
            <person name="Machida M."/>
            <person name="Hosoyama A."/>
            <person name="Goto M."/>
            <person name="Takahashi T."/>
            <person name="Futagami T."/>
            <person name="Yamagata Y."/>
            <person name="Takeuchi M."/>
            <person name="Kobayashi T."/>
            <person name="Koike H."/>
            <person name="Abe K."/>
            <person name="Asai K."/>
            <person name="Arita M."/>
            <person name="Fujita N."/>
            <person name="Fukuda K."/>
            <person name="Higa K."/>
            <person name="Horikawa H."/>
            <person name="Ishikawa T."/>
            <person name="Jinno K."/>
            <person name="Kato Y."/>
            <person name="Kirimura K."/>
            <person name="Mizutani O."/>
            <person name="Nakasone K."/>
            <person name="Sano M."/>
            <person name="Shiraishi Y."/>
            <person name="Tsukahara M."/>
            <person name="Gomi K."/>
        </authorList>
    </citation>
    <scope>NUCLEOTIDE SEQUENCE [LARGE SCALE GENOMIC DNA]</scope>
    <source>
        <strain evidence="8 9">RIB 2604</strain>
    </source>
</reference>
<keyword evidence="3 6" id="KW-1133">Transmembrane helix</keyword>
<sequence>MAVDTEKPSTAQISMEETNSIQSEGSANQATTPTETWRLAIVIVSLCCGTFLVALDTTIISVAVPSISTTFQAFDDVGWYGSAYLLTVTAFQPAFGNVFQLFDAKATYLSVAVLFEAGSVLCAASPSSTAFIVGRAITGVGAAGLYQGALSIVGLSVPLEKRPMYLGIVLSVFGIAACLGPPLGGILTQHVTWRCNLPIGGVAIILVLFFLKLQDRRAKPADSILARLRSFDYIGITLTIAWVSCLILAMQFGSSSSKWRSSKVIGLFVGAGLLLIAFFLSQWYQGERSTVPLRVARQRSVLMGALYSFFLEISIYVTLYYIPFYFQSAQLVSPTVSGIRGIPLGVSQIAGVVLTGAIVSITGHYVHCQVPFMVLGQVISIIGTACLTKLEVGTSTALWATFLVIAGVGHGLGLQMPFTAVQVVLNDDDIPIGNVPKPSLPVPVIARADQLDFQAITVFFSQLGAAIAVAIGESIFETSVEHQVRTSHLPIAAETVIAAGPTGLRSLTTDATILRALQDAYAYGIRAVMDFGLAAACLAVPFALAMEWRNVKKEAASKKLAEVTANGDENEPAATEKQNNDLEGK</sequence>
<feature type="region of interest" description="Disordered" evidence="5">
    <location>
        <begin position="562"/>
        <end position="585"/>
    </location>
</feature>
<dbReference type="Proteomes" id="UP000075230">
    <property type="component" value="Unassembled WGS sequence"/>
</dbReference>
<feature type="transmembrane region" description="Helical" evidence="6">
    <location>
        <begin position="106"/>
        <end position="126"/>
    </location>
</feature>
<dbReference type="SUPFAM" id="SSF103473">
    <property type="entry name" value="MFS general substrate transporter"/>
    <property type="match status" value="1"/>
</dbReference>
<evidence type="ECO:0000256" key="4">
    <source>
        <dbReference type="ARBA" id="ARBA00023136"/>
    </source>
</evidence>
<gene>
    <name evidence="8" type="ORF">RIB2604_00602040</name>
</gene>
<feature type="transmembrane region" description="Helical" evidence="6">
    <location>
        <begin position="342"/>
        <end position="363"/>
    </location>
</feature>
<dbReference type="Gene3D" id="1.20.1250.20">
    <property type="entry name" value="MFS general substrate transporter like domains"/>
    <property type="match status" value="1"/>
</dbReference>
<dbReference type="PANTHER" id="PTHR23501:SF199">
    <property type="entry name" value="MFS EFFLUX TRANSPORTER INPD-RELATED"/>
    <property type="match status" value="1"/>
</dbReference>
<name>A0A146F014_ASPKA</name>
<feature type="transmembrane region" description="Helical" evidence="6">
    <location>
        <begin position="264"/>
        <end position="280"/>
    </location>
</feature>
<reference evidence="9" key="2">
    <citation type="submission" date="2016-02" db="EMBL/GenBank/DDBJ databases">
        <title>Genome sequencing of Aspergillus luchuensis NBRC 4314.</title>
        <authorList>
            <person name="Yamada O."/>
        </authorList>
    </citation>
    <scope>NUCLEOTIDE SEQUENCE [LARGE SCALE GENOMIC DNA]</scope>
    <source>
        <strain evidence="9">RIB 2604</strain>
    </source>
</reference>
<dbReference type="PROSITE" id="PS50850">
    <property type="entry name" value="MFS"/>
    <property type="match status" value="1"/>
</dbReference>
<dbReference type="AlphaFoldDB" id="A0A146F014"/>
<keyword evidence="4 6" id="KW-0472">Membrane</keyword>
<dbReference type="EMBL" id="BCWF01000006">
    <property type="protein sequence ID" value="GAT19624.1"/>
    <property type="molecule type" value="Genomic_DNA"/>
</dbReference>
<keyword evidence="2 6" id="KW-0812">Transmembrane</keyword>
<evidence type="ECO:0000256" key="1">
    <source>
        <dbReference type="ARBA" id="ARBA00004141"/>
    </source>
</evidence>
<dbReference type="InterPro" id="IPR036259">
    <property type="entry name" value="MFS_trans_sf"/>
</dbReference>
<dbReference type="Pfam" id="PF07690">
    <property type="entry name" value="MFS_1"/>
    <property type="match status" value="1"/>
</dbReference>
<feature type="transmembrane region" description="Helical" evidence="6">
    <location>
        <begin position="231"/>
        <end position="252"/>
    </location>
</feature>
<protein>
    <submittedName>
        <fullName evidence="8">Efflux pump antibiotic resistance protein</fullName>
    </submittedName>
</protein>
<dbReference type="CDD" id="cd17502">
    <property type="entry name" value="MFS_Azr1_MDR_like"/>
    <property type="match status" value="1"/>
</dbReference>
<dbReference type="InterPro" id="IPR011701">
    <property type="entry name" value="MFS"/>
</dbReference>
<evidence type="ECO:0000313" key="8">
    <source>
        <dbReference type="EMBL" id="GAT19624.1"/>
    </source>
</evidence>
<evidence type="ECO:0000256" key="2">
    <source>
        <dbReference type="ARBA" id="ARBA00022692"/>
    </source>
</evidence>
<comment type="caution">
    <text evidence="8">The sequence shown here is derived from an EMBL/GenBank/DDBJ whole genome shotgun (WGS) entry which is preliminary data.</text>
</comment>
<dbReference type="VEuPathDB" id="FungiDB:ASPFODRAFT_202897"/>
<feature type="transmembrane region" description="Helical" evidence="6">
    <location>
        <begin position="396"/>
        <end position="414"/>
    </location>
</feature>
<feature type="region of interest" description="Disordered" evidence="5">
    <location>
        <begin position="1"/>
        <end position="29"/>
    </location>
</feature>
<feature type="transmembrane region" description="Helical" evidence="6">
    <location>
        <begin position="39"/>
        <end position="67"/>
    </location>
</feature>
<evidence type="ECO:0000259" key="7">
    <source>
        <dbReference type="PROSITE" id="PS50850"/>
    </source>
</evidence>
<comment type="subcellular location">
    <subcellularLocation>
        <location evidence="1">Membrane</location>
        <topology evidence="1">Multi-pass membrane protein</topology>
    </subcellularLocation>
</comment>
<feature type="transmembrane region" description="Helical" evidence="6">
    <location>
        <begin position="164"/>
        <end position="185"/>
    </location>
</feature>
<proteinExistence type="predicted"/>
<dbReference type="InterPro" id="IPR020846">
    <property type="entry name" value="MFS_dom"/>
</dbReference>
<dbReference type="PANTHER" id="PTHR23501">
    <property type="entry name" value="MAJOR FACILITATOR SUPERFAMILY"/>
    <property type="match status" value="1"/>
</dbReference>
<evidence type="ECO:0000256" key="5">
    <source>
        <dbReference type="SAM" id="MobiDB-lite"/>
    </source>
</evidence>
<dbReference type="PRINTS" id="PR01036">
    <property type="entry name" value="TCRTETB"/>
</dbReference>
<feature type="transmembrane region" description="Helical" evidence="6">
    <location>
        <begin position="132"/>
        <end position="157"/>
    </location>
</feature>
<feature type="transmembrane region" description="Helical" evidence="6">
    <location>
        <begin position="191"/>
        <end position="211"/>
    </location>
</feature>
<evidence type="ECO:0000256" key="3">
    <source>
        <dbReference type="ARBA" id="ARBA00022989"/>
    </source>
</evidence>
<feature type="transmembrane region" description="Helical" evidence="6">
    <location>
        <begin position="370"/>
        <end position="390"/>
    </location>
</feature>
<accession>A0A146F014</accession>
<dbReference type="GO" id="GO:0005886">
    <property type="term" value="C:plasma membrane"/>
    <property type="evidence" value="ECO:0007669"/>
    <property type="project" value="TreeGrafter"/>
</dbReference>
<evidence type="ECO:0000256" key="6">
    <source>
        <dbReference type="SAM" id="Phobius"/>
    </source>
</evidence>